<evidence type="ECO:0000256" key="3">
    <source>
        <dbReference type="ARBA" id="ARBA00023002"/>
    </source>
</evidence>
<dbReference type="EMBL" id="JAVRHY010000001">
    <property type="protein sequence ID" value="MDT0617176.1"/>
    <property type="molecule type" value="Genomic_DNA"/>
</dbReference>
<feature type="domain" description="Aspartyl/asparaginy/proline hydroxylase" evidence="5">
    <location>
        <begin position="80"/>
        <end position="234"/>
    </location>
</feature>
<evidence type="ECO:0000256" key="2">
    <source>
        <dbReference type="ARBA" id="ARBA00022964"/>
    </source>
</evidence>
<keyword evidence="4" id="KW-0812">Transmembrane</keyword>
<dbReference type="SUPFAM" id="SSF51197">
    <property type="entry name" value="Clavaminate synthase-like"/>
    <property type="match status" value="1"/>
</dbReference>
<keyword evidence="4" id="KW-1133">Transmembrane helix</keyword>
<accession>A0ABU3B858</accession>
<feature type="transmembrane region" description="Helical" evidence="4">
    <location>
        <begin position="12"/>
        <end position="29"/>
    </location>
</feature>
<dbReference type="Pfam" id="PF05118">
    <property type="entry name" value="Asp_Arg_Hydrox"/>
    <property type="match status" value="1"/>
</dbReference>
<dbReference type="Gene3D" id="2.60.120.330">
    <property type="entry name" value="B-lactam Antibiotic, Isopenicillin N Synthase, Chain"/>
    <property type="match status" value="1"/>
</dbReference>
<feature type="transmembrane region" description="Helical" evidence="4">
    <location>
        <begin position="292"/>
        <end position="309"/>
    </location>
</feature>
<name>A0ABU3B858_9GAMM</name>
<evidence type="ECO:0000313" key="6">
    <source>
        <dbReference type="EMBL" id="MDT0617176.1"/>
    </source>
</evidence>
<evidence type="ECO:0000256" key="1">
    <source>
        <dbReference type="ARBA" id="ARBA00007730"/>
    </source>
</evidence>
<dbReference type="Proteomes" id="UP001259982">
    <property type="component" value="Unassembled WGS sequence"/>
</dbReference>
<dbReference type="InterPro" id="IPR051821">
    <property type="entry name" value="Asp/Asn_beta-hydroxylase"/>
</dbReference>
<evidence type="ECO:0000259" key="5">
    <source>
        <dbReference type="Pfam" id="PF05118"/>
    </source>
</evidence>
<comment type="caution">
    <text evidence="6">The sequence shown here is derived from an EMBL/GenBank/DDBJ whole genome shotgun (WGS) entry which is preliminary data.</text>
</comment>
<keyword evidence="2" id="KW-0223">Dioxygenase</keyword>
<keyword evidence="3" id="KW-0560">Oxidoreductase</keyword>
<evidence type="ECO:0000313" key="7">
    <source>
        <dbReference type="Proteomes" id="UP001259982"/>
    </source>
</evidence>
<sequence>MDPEQDDEDADMGIWLLTAFVLCAVYVQMRGRVRHAGLGRKISDHANLFAPINCLFYWTSAVRSDPYAAVDQFPELRTLQENWETIRDEALALNDSARIAASDRLDDIGFNSFFRSGWKRFYLKWYGASLKSAEQLCPRTVALVNQCKSVKGAMFAMLPPGGRLVKHRDPYAGSLRYHLGLATPNSPDCYICVDGQKYHWRDGEAVMFDETFIHYAANESDSNRIILFLDVRRPVRLFLVDWFNTLFSRLVVSGTASKNTEADKVGFINKGFYYLYQLRTLAKQVKAWNRPVYYALKYLLYGGLVYWLFLRGSLEWLAGVVGVSG</sequence>
<dbReference type="InterPro" id="IPR027443">
    <property type="entry name" value="IPNS-like_sf"/>
</dbReference>
<comment type="similarity">
    <text evidence="1">Belongs to the aspartyl/asparaginyl beta-hydroxylase family.</text>
</comment>
<dbReference type="InterPro" id="IPR007803">
    <property type="entry name" value="Asp/Arg/Pro-Hydrxlase"/>
</dbReference>
<keyword evidence="4" id="KW-0472">Membrane</keyword>
<gene>
    <name evidence="6" type="ORF">RM531_01675</name>
</gene>
<protein>
    <submittedName>
        <fullName evidence="6">Aspartyl/asparaginyl beta-hydroxylase domain-containing protein</fullName>
    </submittedName>
</protein>
<keyword evidence="7" id="KW-1185">Reference proteome</keyword>
<dbReference type="PANTHER" id="PTHR46332:SF5">
    <property type="entry name" value="ASPARTATE BETA-HYDROXYLASE DOMAIN CONTAINING 2"/>
    <property type="match status" value="1"/>
</dbReference>
<dbReference type="PANTHER" id="PTHR46332">
    <property type="entry name" value="ASPARTATE BETA-HYDROXYLASE DOMAIN-CONTAINING PROTEIN 2"/>
    <property type="match status" value="1"/>
</dbReference>
<proteinExistence type="inferred from homology"/>
<evidence type="ECO:0000256" key="4">
    <source>
        <dbReference type="SAM" id="Phobius"/>
    </source>
</evidence>
<reference evidence="6 7" key="1">
    <citation type="submission" date="2023-09" db="EMBL/GenBank/DDBJ databases">
        <authorList>
            <person name="Rey-Velasco X."/>
        </authorList>
    </citation>
    <scope>NUCLEOTIDE SEQUENCE [LARGE SCALE GENOMIC DNA]</scope>
    <source>
        <strain evidence="6 7">P385</strain>
    </source>
</reference>
<organism evidence="6 7">
    <name type="scientific">Spectribacter acetivorans</name>
    <dbReference type="NCBI Taxonomy" id="3075603"/>
    <lineage>
        <taxon>Bacteria</taxon>
        <taxon>Pseudomonadati</taxon>
        <taxon>Pseudomonadota</taxon>
        <taxon>Gammaproteobacteria</taxon>
        <taxon>Salinisphaerales</taxon>
        <taxon>Salinisphaeraceae</taxon>
        <taxon>Spectribacter</taxon>
    </lineage>
</organism>